<evidence type="ECO:0000256" key="3">
    <source>
        <dbReference type="ARBA" id="ARBA00022792"/>
    </source>
</evidence>
<organism evidence="11 12">
    <name type="scientific">Perkinsus olseni</name>
    <name type="common">Perkinsus atlanticus</name>
    <dbReference type="NCBI Taxonomy" id="32597"/>
    <lineage>
        <taxon>Eukaryota</taxon>
        <taxon>Sar</taxon>
        <taxon>Alveolata</taxon>
        <taxon>Perkinsozoa</taxon>
        <taxon>Perkinsea</taxon>
        <taxon>Perkinsida</taxon>
        <taxon>Perkinsidae</taxon>
        <taxon>Perkinsus</taxon>
    </lineage>
</organism>
<feature type="region of interest" description="Disordered" evidence="9">
    <location>
        <begin position="50"/>
        <end position="141"/>
    </location>
</feature>
<keyword evidence="8" id="KW-0175">Coiled coil</keyword>
<feature type="region of interest" description="Disordered" evidence="9">
    <location>
        <begin position="531"/>
        <end position="567"/>
    </location>
</feature>
<dbReference type="InterPro" id="IPR044202">
    <property type="entry name" value="LETM1/MDM38-like"/>
</dbReference>
<dbReference type="InterPro" id="IPR033122">
    <property type="entry name" value="LETM1-like_RBD"/>
</dbReference>
<evidence type="ECO:0000256" key="2">
    <source>
        <dbReference type="ARBA" id="ARBA00022692"/>
    </source>
</evidence>
<dbReference type="Proteomes" id="UP000553632">
    <property type="component" value="Unassembled WGS sequence"/>
</dbReference>
<evidence type="ECO:0000256" key="6">
    <source>
        <dbReference type="ARBA" id="ARBA00023136"/>
    </source>
</evidence>
<feature type="region of interest" description="Disordered" evidence="9">
    <location>
        <begin position="755"/>
        <end position="784"/>
    </location>
</feature>
<keyword evidence="12" id="KW-1185">Reference proteome</keyword>
<comment type="caution">
    <text evidence="11">The sequence shown here is derived from an EMBL/GenBank/DDBJ whole genome shotgun (WGS) entry which is preliminary data.</text>
</comment>
<dbReference type="GO" id="GO:0043022">
    <property type="term" value="F:ribosome binding"/>
    <property type="evidence" value="ECO:0007669"/>
    <property type="project" value="InterPro"/>
</dbReference>
<dbReference type="AlphaFoldDB" id="A0A7J6QSL0"/>
<feature type="compositionally biased region" description="Basic and acidic residues" evidence="9">
    <location>
        <begin position="534"/>
        <end position="567"/>
    </location>
</feature>
<dbReference type="OMA" id="YWEGING"/>
<dbReference type="PANTHER" id="PTHR14009:SF1">
    <property type="entry name" value="MITOCHONDRIAL PROTON_CALCIUM EXCHANGER PROTEIN"/>
    <property type="match status" value="1"/>
</dbReference>
<evidence type="ECO:0000256" key="7">
    <source>
        <dbReference type="PROSITE-ProRule" id="PRU01094"/>
    </source>
</evidence>
<evidence type="ECO:0000256" key="5">
    <source>
        <dbReference type="ARBA" id="ARBA00023128"/>
    </source>
</evidence>
<feature type="compositionally biased region" description="Basic and acidic residues" evidence="9">
    <location>
        <begin position="132"/>
        <end position="141"/>
    </location>
</feature>
<dbReference type="GO" id="GO:0030003">
    <property type="term" value="P:intracellular monoatomic cation homeostasis"/>
    <property type="evidence" value="ECO:0007669"/>
    <property type="project" value="TreeGrafter"/>
</dbReference>
<sequence>MPLAAAAAATPIKVLPAVLCRAAAIPSYGTVAITATRGTPIRVFAARGFSSKVGSGSGADERGGPAAFKGTSHWINGSVKTPQEVPTPPSTEGGAAGASTSVEEELEGRYGVAPPTSPEEEQSMISGKGRLPSKEGGRSQEVRATVDAEMKKMSFLQKSISDFNITKNPRIQSEVKKYGRKAAVKGRKAAVWTLNMTGRFLLGTFRVTWSFIRNPRIVFQWWADLKEALHHMSAWVKNGSKLFGKNVQLSTQLVMKQARGYQLTLREHKLLVRTVTDLFKLVPFSLFIIIPFAELALPVALRLFPNMLPSTFNDKKSDHALLMRRMKAKGEMAAFFNEVIAEKNKQILEEESSKFRDRAIELQEFQEEMLERLEEGEGSGPYFPSVLELKRFSKLFHSEFQLEQMSVEQLRAICTMLGLRPYAFKSHIVLQLRHYVTRLRSEDRDILWEGVKNLTHAELSEANRMRGMPYVNVDDDRLRAQLSSWLEVSSNKDIPVSLLLWSRTFFMAQQPGMERERLVSELNNTLTEANAAAEKAKAHVKKESLPHEAPQELTSEKKKEEAVASESLLKREVERRKGAAETSAKRLEELEREARQIEEERTERKKVAETITEATGVDADSGVIRTDKPPEAEVLKDPAAAAAASGERPAASPEYPVVDSDDEKLDRDELLRKIDRLEEELELYQSVVEKQQLILMRQIGHLSTLRETSWPQAVKNPDKMTEVETELNSMYLTFEEDMAAVQALIEDGQKLGEVDDAERRFYPSSGEESEVDPDLVEDKVAARS</sequence>
<reference evidence="11 12" key="1">
    <citation type="submission" date="2020-04" db="EMBL/GenBank/DDBJ databases">
        <title>Perkinsus olseni comparative genomics.</title>
        <authorList>
            <person name="Bogema D.R."/>
        </authorList>
    </citation>
    <scope>NUCLEOTIDE SEQUENCE [LARGE SCALE GENOMIC DNA]</scope>
    <source>
        <strain evidence="11 12">ATCC PRA-207</strain>
    </source>
</reference>
<name>A0A7J6QSL0_PEROL</name>
<feature type="compositionally biased region" description="Low complexity" evidence="9">
    <location>
        <begin position="638"/>
        <end position="654"/>
    </location>
</feature>
<comment type="subcellular location">
    <subcellularLocation>
        <location evidence="1">Mitochondrion inner membrane</location>
        <topology evidence="1">Single-pass membrane protein</topology>
    </subcellularLocation>
</comment>
<evidence type="ECO:0000256" key="8">
    <source>
        <dbReference type="SAM" id="Coils"/>
    </source>
</evidence>
<dbReference type="Pfam" id="PF07766">
    <property type="entry name" value="LETM1_RBD"/>
    <property type="match status" value="1"/>
</dbReference>
<proteinExistence type="predicted"/>
<dbReference type="PANTHER" id="PTHR14009">
    <property type="entry name" value="LEUCINE ZIPPER-EF-HAND CONTAINING TRANSMEMBRANE PROTEIN"/>
    <property type="match status" value="1"/>
</dbReference>
<evidence type="ECO:0000256" key="4">
    <source>
        <dbReference type="ARBA" id="ARBA00022989"/>
    </source>
</evidence>
<feature type="region of interest" description="Disordered" evidence="9">
    <location>
        <begin position="630"/>
        <end position="664"/>
    </location>
</feature>
<keyword evidence="5 7" id="KW-0496">Mitochondrion</keyword>
<gene>
    <name evidence="11" type="ORF">FOZ63_025835</name>
</gene>
<keyword evidence="4" id="KW-1133">Transmembrane helix</keyword>
<feature type="domain" description="Letm1 RBD" evidence="10">
    <location>
        <begin position="324"/>
        <end position="538"/>
    </location>
</feature>
<feature type="coiled-coil region" evidence="8">
    <location>
        <begin position="570"/>
        <end position="610"/>
    </location>
</feature>
<keyword evidence="6" id="KW-0472">Membrane</keyword>
<dbReference type="PROSITE" id="PS51758">
    <property type="entry name" value="LETM1_RBD"/>
    <property type="match status" value="1"/>
</dbReference>
<dbReference type="EMBL" id="JABANO010030699">
    <property type="protein sequence ID" value="KAF4711455.1"/>
    <property type="molecule type" value="Genomic_DNA"/>
</dbReference>
<protein>
    <recommendedName>
        <fullName evidence="10">Letm1 RBD domain-containing protein</fullName>
    </recommendedName>
</protein>
<accession>A0A7J6QSL0</accession>
<evidence type="ECO:0000256" key="9">
    <source>
        <dbReference type="SAM" id="MobiDB-lite"/>
    </source>
</evidence>
<keyword evidence="2" id="KW-0812">Transmembrane</keyword>
<evidence type="ECO:0000313" key="11">
    <source>
        <dbReference type="EMBL" id="KAF4711455.1"/>
    </source>
</evidence>
<evidence type="ECO:0000313" key="12">
    <source>
        <dbReference type="Proteomes" id="UP000553632"/>
    </source>
</evidence>
<keyword evidence="3" id="KW-0999">Mitochondrion inner membrane</keyword>
<dbReference type="GO" id="GO:0005743">
    <property type="term" value="C:mitochondrial inner membrane"/>
    <property type="evidence" value="ECO:0007669"/>
    <property type="project" value="UniProtKB-SubCell"/>
</dbReference>
<evidence type="ECO:0000256" key="1">
    <source>
        <dbReference type="ARBA" id="ARBA00004434"/>
    </source>
</evidence>
<evidence type="ECO:0000259" key="10">
    <source>
        <dbReference type="PROSITE" id="PS51758"/>
    </source>
</evidence>